<evidence type="ECO:0000313" key="1">
    <source>
        <dbReference type="EMBL" id="CAG9619904.1"/>
    </source>
</evidence>
<evidence type="ECO:0008006" key="3">
    <source>
        <dbReference type="Google" id="ProtNLM"/>
    </source>
</evidence>
<sequence length="56" mass="6478">MVQLTTEEKELLVSLLISTDVAKEFVLSEINDIEVGQKKLEAYTYQKLIEIYEKIS</sequence>
<evidence type="ECO:0000313" key="2">
    <source>
        <dbReference type="Proteomes" id="UP000789833"/>
    </source>
</evidence>
<organism evidence="1 2">
    <name type="scientific">Sutcliffiella rhizosphaerae</name>
    <dbReference type="NCBI Taxonomy" id="2880967"/>
    <lineage>
        <taxon>Bacteria</taxon>
        <taxon>Bacillati</taxon>
        <taxon>Bacillota</taxon>
        <taxon>Bacilli</taxon>
        <taxon>Bacillales</taxon>
        <taxon>Bacillaceae</taxon>
        <taxon>Sutcliffiella</taxon>
    </lineage>
</organism>
<gene>
    <name evidence="1" type="primary">ykzF</name>
    <name evidence="1" type="ORF">BACCIP111883_00672</name>
</gene>
<dbReference type="EMBL" id="CAKJTJ010000002">
    <property type="protein sequence ID" value="CAG9619904.1"/>
    <property type="molecule type" value="Genomic_DNA"/>
</dbReference>
<keyword evidence="2" id="KW-1185">Reference proteome</keyword>
<dbReference type="InterPro" id="IPR025446">
    <property type="entry name" value="Antirep_AbbA"/>
</dbReference>
<accession>A0ABN8A4G6</accession>
<dbReference type="Gene3D" id="1.10.287.3030">
    <property type="match status" value="1"/>
</dbReference>
<comment type="caution">
    <text evidence="1">The sequence shown here is derived from an EMBL/GenBank/DDBJ whole genome shotgun (WGS) entry which is preliminary data.</text>
</comment>
<dbReference type="Pfam" id="PF14156">
    <property type="entry name" value="AbbA_antirepres"/>
    <property type="match status" value="1"/>
</dbReference>
<reference evidence="1 2" key="1">
    <citation type="submission" date="2021-10" db="EMBL/GenBank/DDBJ databases">
        <authorList>
            <person name="Criscuolo A."/>
        </authorList>
    </citation>
    <scope>NUCLEOTIDE SEQUENCE [LARGE SCALE GENOMIC DNA]</scope>
    <source>
        <strain evidence="2">CIP 111883</strain>
    </source>
</reference>
<protein>
    <recommendedName>
        <fullName evidence="3">Antirepressor AbbA</fullName>
    </recommendedName>
</protein>
<proteinExistence type="predicted"/>
<dbReference type="RefSeq" id="WP_230499829.1">
    <property type="nucleotide sequence ID" value="NZ_CAKJTJ010000002.1"/>
</dbReference>
<dbReference type="Proteomes" id="UP000789833">
    <property type="component" value="Unassembled WGS sequence"/>
</dbReference>
<name>A0ABN8A4G6_9BACI</name>